<comment type="pathway">
    <text evidence="2">Cofactor biosynthesis; NAD(+) biosynthesis; iminoaspartate from L-aspartate (oxidase route): step 1/1.</text>
</comment>
<evidence type="ECO:0000256" key="2">
    <source>
        <dbReference type="ARBA" id="ARBA00004950"/>
    </source>
</evidence>
<dbReference type="EMBL" id="CP133659">
    <property type="protein sequence ID" value="WMW64739.1"/>
    <property type="molecule type" value="Genomic_DNA"/>
</dbReference>
<dbReference type="RefSeq" id="WP_309540811.1">
    <property type="nucleotide sequence ID" value="NZ_CP133659.1"/>
</dbReference>
<evidence type="ECO:0000313" key="11">
    <source>
        <dbReference type="EMBL" id="WMW64739.1"/>
    </source>
</evidence>
<keyword evidence="7" id="KW-0274">FAD</keyword>
<feature type="domain" description="FAD-dependent oxidoreductase 2 FAD-binding" evidence="10">
    <location>
        <begin position="6"/>
        <end position="232"/>
    </location>
</feature>
<comment type="similarity">
    <text evidence="3">Belongs to the FAD-dependent oxidoreductase 2 family. NadB subfamily.</text>
</comment>
<dbReference type="InterPro" id="IPR027477">
    <property type="entry name" value="Succ_DH/fumarate_Rdtase_cat_sf"/>
</dbReference>
<dbReference type="PANTHER" id="PTHR42716">
    <property type="entry name" value="L-ASPARTATE OXIDASE"/>
    <property type="match status" value="1"/>
</dbReference>
<keyword evidence="5" id="KW-0285">Flavoprotein</keyword>
<dbReference type="SUPFAM" id="SSF51905">
    <property type="entry name" value="FAD/NAD(P)-binding domain"/>
    <property type="match status" value="1"/>
</dbReference>
<proteinExistence type="inferred from homology"/>
<evidence type="ECO:0000256" key="6">
    <source>
        <dbReference type="ARBA" id="ARBA00022642"/>
    </source>
</evidence>
<comment type="catalytic activity">
    <reaction evidence="9">
        <text>L-aspartate + O2 = iminosuccinate + H2O2</text>
        <dbReference type="Rhea" id="RHEA:25876"/>
        <dbReference type="ChEBI" id="CHEBI:15379"/>
        <dbReference type="ChEBI" id="CHEBI:16240"/>
        <dbReference type="ChEBI" id="CHEBI:29991"/>
        <dbReference type="ChEBI" id="CHEBI:77875"/>
        <dbReference type="EC" id="1.4.3.16"/>
    </reaction>
    <physiologicalReaction direction="left-to-right" evidence="9">
        <dbReference type="Rhea" id="RHEA:25877"/>
    </physiologicalReaction>
</comment>
<evidence type="ECO:0000259" key="10">
    <source>
        <dbReference type="Pfam" id="PF00890"/>
    </source>
</evidence>
<name>A0ABY9R1T8_9BACT</name>
<keyword evidence="6" id="KW-0662">Pyridine nucleotide biosynthesis</keyword>
<keyword evidence="12" id="KW-1185">Reference proteome</keyword>
<gene>
    <name evidence="11" type="ORF">KPS_002798</name>
</gene>
<dbReference type="InterPro" id="IPR005288">
    <property type="entry name" value="NadB"/>
</dbReference>
<protein>
    <recommendedName>
        <fullName evidence="4">L-aspartate oxidase</fullName>
        <ecNumber evidence="4">1.4.3.16</ecNumber>
    </recommendedName>
</protein>
<dbReference type="Proteomes" id="UP001180616">
    <property type="component" value="Chromosome"/>
</dbReference>
<evidence type="ECO:0000256" key="8">
    <source>
        <dbReference type="ARBA" id="ARBA00023002"/>
    </source>
</evidence>
<evidence type="ECO:0000256" key="5">
    <source>
        <dbReference type="ARBA" id="ARBA00022630"/>
    </source>
</evidence>
<dbReference type="Gene3D" id="3.50.50.60">
    <property type="entry name" value="FAD/NAD(P)-binding domain"/>
    <property type="match status" value="2"/>
</dbReference>
<dbReference type="InterPro" id="IPR036188">
    <property type="entry name" value="FAD/NAD-bd_sf"/>
</dbReference>
<dbReference type="PRINTS" id="PR00368">
    <property type="entry name" value="FADPNR"/>
</dbReference>
<evidence type="ECO:0000256" key="1">
    <source>
        <dbReference type="ARBA" id="ARBA00001974"/>
    </source>
</evidence>
<feature type="domain" description="FAD-dependent oxidoreductase 2 FAD-binding" evidence="10">
    <location>
        <begin position="320"/>
        <end position="358"/>
    </location>
</feature>
<dbReference type="InterPro" id="IPR003953">
    <property type="entry name" value="FAD-dep_OxRdtase_2_FAD-bd"/>
</dbReference>
<organism evidence="11 12">
    <name type="scientific">Nitratidesulfovibrio liaohensis</name>
    <dbReference type="NCBI Taxonomy" id="2604158"/>
    <lineage>
        <taxon>Bacteria</taxon>
        <taxon>Pseudomonadati</taxon>
        <taxon>Thermodesulfobacteriota</taxon>
        <taxon>Desulfovibrionia</taxon>
        <taxon>Desulfovibrionales</taxon>
        <taxon>Desulfovibrionaceae</taxon>
        <taxon>Nitratidesulfovibrio</taxon>
    </lineage>
</organism>
<accession>A0ABY9R1T8</accession>
<evidence type="ECO:0000256" key="9">
    <source>
        <dbReference type="ARBA" id="ARBA00048305"/>
    </source>
</evidence>
<reference evidence="11" key="1">
    <citation type="submission" date="2023-09" db="EMBL/GenBank/DDBJ databases">
        <authorList>
            <consortium name="CW5 consortium"/>
            <person name="Lu C.-W."/>
        </authorList>
    </citation>
    <scope>NUCLEOTIDE SEQUENCE</scope>
    <source>
        <strain evidence="11">KPS</strain>
    </source>
</reference>
<evidence type="ECO:0000256" key="7">
    <source>
        <dbReference type="ARBA" id="ARBA00022827"/>
    </source>
</evidence>
<dbReference type="Pfam" id="PF00890">
    <property type="entry name" value="FAD_binding_2"/>
    <property type="match status" value="2"/>
</dbReference>
<dbReference type="EC" id="1.4.3.16" evidence="4"/>
<comment type="cofactor">
    <cofactor evidence="1">
        <name>FAD</name>
        <dbReference type="ChEBI" id="CHEBI:57692"/>
    </cofactor>
</comment>
<evidence type="ECO:0000256" key="3">
    <source>
        <dbReference type="ARBA" id="ARBA00008562"/>
    </source>
</evidence>
<evidence type="ECO:0000313" key="12">
    <source>
        <dbReference type="Proteomes" id="UP001180616"/>
    </source>
</evidence>
<sequence>MSLEADVLVAGAGFSGLRAALAAAISGRGLRVIVLAPHEGPGGSSFAGHAGSLGVLAPADDEERDAILERALSIAHPGTADTVLVRLLLEQGEPRLRELEQWGVPLATGPGGARLRRSACFFPEMAVAAVLPDCAAAHAAMLRVAVAAGVEVLPGFTPAALGVEGGPPGSAWCLDPAGNVLPVRARSVVLAVGGPASLFAGNVSGTGQTGAGLGLARDCGARTGNASFLQFLWYEGGQPFPFLPERAHELEVAGLDGVPTALPRELRHHVVTRATHAPWGWGLPDAALDAHLLARMTPAGVVPVRYHGEREPHLLSLMAQAGNGGALIDADGRTSVPGLFACGECATGMHGANRIGGAMVLAAQVFGHRAGIAAALHAHSALLPPPPGVPDAAEHPSVRHPLRLREAMQRHCLPGLPGEALQAARPGAVEPAGAERQRRELELFAERLKALLLLPAVDLLDRARVLSCLTVAEHRLRRLRAECEAVALTPAP</sequence>
<dbReference type="PANTHER" id="PTHR42716:SF2">
    <property type="entry name" value="L-ASPARTATE OXIDASE, CHLOROPLASTIC"/>
    <property type="match status" value="1"/>
</dbReference>
<dbReference type="Gene3D" id="3.90.700.10">
    <property type="entry name" value="Succinate dehydrogenase/fumarate reductase flavoprotein, catalytic domain"/>
    <property type="match status" value="1"/>
</dbReference>
<evidence type="ECO:0000256" key="4">
    <source>
        <dbReference type="ARBA" id="ARBA00012173"/>
    </source>
</evidence>
<keyword evidence="8" id="KW-0560">Oxidoreductase</keyword>